<evidence type="ECO:0000313" key="5">
    <source>
        <dbReference type="Proteomes" id="UP000058599"/>
    </source>
</evidence>
<dbReference type="Pfam" id="PF01135">
    <property type="entry name" value="PCMT"/>
    <property type="match status" value="1"/>
</dbReference>
<organism evidence="4 5">
    <name type="scientific">Sphingopyxis granuli</name>
    <dbReference type="NCBI Taxonomy" id="267128"/>
    <lineage>
        <taxon>Bacteria</taxon>
        <taxon>Pseudomonadati</taxon>
        <taxon>Pseudomonadota</taxon>
        <taxon>Alphaproteobacteria</taxon>
        <taxon>Sphingomonadales</taxon>
        <taxon>Sphingomonadaceae</taxon>
        <taxon>Sphingopyxis</taxon>
    </lineage>
</organism>
<evidence type="ECO:0000256" key="2">
    <source>
        <dbReference type="ARBA" id="ARBA00013346"/>
    </source>
</evidence>
<dbReference type="EMBL" id="CP012199">
    <property type="protein sequence ID" value="AMG76161.1"/>
    <property type="molecule type" value="Genomic_DNA"/>
</dbReference>
<dbReference type="GO" id="GO:0005737">
    <property type="term" value="C:cytoplasm"/>
    <property type="evidence" value="ECO:0007669"/>
    <property type="project" value="TreeGrafter"/>
</dbReference>
<keyword evidence="4" id="KW-0489">Methyltransferase</keyword>
<dbReference type="Gene3D" id="3.40.50.150">
    <property type="entry name" value="Vaccinia Virus protein VP39"/>
    <property type="match status" value="1"/>
</dbReference>
<dbReference type="AlphaFoldDB" id="A0AA86L4M6"/>
<dbReference type="GO" id="GO:0004719">
    <property type="term" value="F:protein-L-isoaspartate (D-aspartate) O-methyltransferase activity"/>
    <property type="evidence" value="ECO:0007669"/>
    <property type="project" value="InterPro"/>
</dbReference>
<evidence type="ECO:0000256" key="1">
    <source>
        <dbReference type="ARBA" id="ARBA00005369"/>
    </source>
</evidence>
<evidence type="ECO:0000313" key="4">
    <source>
        <dbReference type="EMBL" id="AMG76161.1"/>
    </source>
</evidence>
<name>A0AA86L4M6_9SPHN</name>
<dbReference type="RefSeq" id="WP_067186235.1">
    <property type="nucleotide sequence ID" value="NZ_CP012199.1"/>
</dbReference>
<keyword evidence="4" id="KW-0808">Transferase</keyword>
<dbReference type="GO" id="GO:0032259">
    <property type="term" value="P:methylation"/>
    <property type="evidence" value="ECO:0007669"/>
    <property type="project" value="UniProtKB-KW"/>
</dbReference>
<evidence type="ECO:0000256" key="3">
    <source>
        <dbReference type="ARBA" id="ARBA00030757"/>
    </source>
</evidence>
<dbReference type="InterPro" id="IPR000682">
    <property type="entry name" value="PCMT"/>
</dbReference>
<proteinExistence type="inferred from homology"/>
<dbReference type="Proteomes" id="UP000058599">
    <property type="component" value="Chromosome"/>
</dbReference>
<dbReference type="SUPFAM" id="SSF53335">
    <property type="entry name" value="S-adenosyl-L-methionine-dependent methyltransferases"/>
    <property type="match status" value="1"/>
</dbReference>
<dbReference type="InterPro" id="IPR029063">
    <property type="entry name" value="SAM-dependent_MTases_sf"/>
</dbReference>
<comment type="similarity">
    <text evidence="1">Belongs to the methyltransferase superfamily. L-isoaspartyl/D-aspartyl protein methyltransferase family.</text>
</comment>
<dbReference type="PANTHER" id="PTHR11579:SF18">
    <property type="entry name" value="PROTEIN-L-ISOASPARTATE O-METHYLTRANSFERASE"/>
    <property type="match status" value="1"/>
</dbReference>
<dbReference type="KEGG" id="sgi:SGRAN_3829"/>
<sequence length="220" mass="23009">MATKYSELSAAAMRAAMVDSQLRTSDVIDPAIVAAMGAVPREAHVPAQLASVAYIDRAIALGGDRMLNPPLVTGRMLVAADIQPGQKVLLIGGATGYVARLLAMLGAKVHAVEESPELIAVARAAAADTDIRWIEGPLTAGAPDAAPFDRIIIDGAIEQLPDTLVGQLARRGRLVAARRDGTVTRLVQGIKTDGTLALRPFADMDVAPLPGFAAPRGFRF</sequence>
<dbReference type="CDD" id="cd02440">
    <property type="entry name" value="AdoMet_MTases"/>
    <property type="match status" value="1"/>
</dbReference>
<accession>A0AA86L4M6</accession>
<reference evidence="4 5" key="1">
    <citation type="journal article" date="2016" name="BMC Genomics">
        <title>Genomic analysis of the nitrate-respiring Sphingopyxis granuli (formerly Sphingomonas macrogoltabida) strain TFA.</title>
        <authorList>
            <person name="Garcia-Romero I."/>
            <person name="Perez-Pulido A.J."/>
            <person name="Gonzalez-Flores Y.E."/>
            <person name="Reyes-Ramirez F."/>
            <person name="Santero E."/>
            <person name="Floriano B."/>
        </authorList>
    </citation>
    <scope>NUCLEOTIDE SEQUENCE [LARGE SCALE GENOMIC DNA]</scope>
    <source>
        <strain evidence="4 5">TFA</strain>
    </source>
</reference>
<keyword evidence="5" id="KW-1185">Reference proteome</keyword>
<gene>
    <name evidence="4" type="primary">pcm</name>
    <name evidence="4" type="ORF">SGRAN_3829</name>
</gene>
<protein>
    <recommendedName>
        <fullName evidence="2">Protein-L-isoaspartate O-methyltransferase</fullName>
    </recommendedName>
    <alternativeName>
        <fullName evidence="3">Protein L-isoaspartyl methyltransferase</fullName>
    </alternativeName>
</protein>
<dbReference type="PANTHER" id="PTHR11579">
    <property type="entry name" value="PROTEIN-L-ISOASPARTATE O-METHYLTRANSFERASE"/>
    <property type="match status" value="1"/>
</dbReference>